<feature type="region of interest" description="Disordered" evidence="1">
    <location>
        <begin position="75"/>
        <end position="102"/>
    </location>
</feature>
<proteinExistence type="predicted"/>
<dbReference type="Proteomes" id="UP001066276">
    <property type="component" value="Chromosome 12"/>
</dbReference>
<feature type="compositionally biased region" description="Polar residues" evidence="1">
    <location>
        <begin position="1"/>
        <end position="22"/>
    </location>
</feature>
<evidence type="ECO:0000256" key="1">
    <source>
        <dbReference type="SAM" id="MobiDB-lite"/>
    </source>
</evidence>
<feature type="compositionally biased region" description="Basic residues" evidence="1">
    <location>
        <begin position="23"/>
        <end position="33"/>
    </location>
</feature>
<evidence type="ECO:0000313" key="2">
    <source>
        <dbReference type="EMBL" id="KAJ1081856.1"/>
    </source>
</evidence>
<protein>
    <submittedName>
        <fullName evidence="2">Uncharacterized protein</fullName>
    </submittedName>
</protein>
<organism evidence="2 3">
    <name type="scientific">Pleurodeles waltl</name>
    <name type="common">Iberian ribbed newt</name>
    <dbReference type="NCBI Taxonomy" id="8319"/>
    <lineage>
        <taxon>Eukaryota</taxon>
        <taxon>Metazoa</taxon>
        <taxon>Chordata</taxon>
        <taxon>Craniata</taxon>
        <taxon>Vertebrata</taxon>
        <taxon>Euteleostomi</taxon>
        <taxon>Amphibia</taxon>
        <taxon>Batrachia</taxon>
        <taxon>Caudata</taxon>
        <taxon>Salamandroidea</taxon>
        <taxon>Salamandridae</taxon>
        <taxon>Pleurodelinae</taxon>
        <taxon>Pleurodeles</taxon>
    </lineage>
</organism>
<keyword evidence="3" id="KW-1185">Reference proteome</keyword>
<feature type="region of interest" description="Disordered" evidence="1">
    <location>
        <begin position="1"/>
        <end position="37"/>
    </location>
</feature>
<feature type="compositionally biased region" description="Polar residues" evidence="1">
    <location>
        <begin position="83"/>
        <end position="102"/>
    </location>
</feature>
<gene>
    <name evidence="2" type="ORF">NDU88_002029</name>
</gene>
<comment type="caution">
    <text evidence="2">The sequence shown here is derived from an EMBL/GenBank/DDBJ whole genome shotgun (WGS) entry which is preliminary data.</text>
</comment>
<reference evidence="2" key="1">
    <citation type="journal article" date="2022" name="bioRxiv">
        <title>Sequencing and chromosome-scale assembly of the giantPleurodeles waltlgenome.</title>
        <authorList>
            <person name="Brown T."/>
            <person name="Elewa A."/>
            <person name="Iarovenko S."/>
            <person name="Subramanian E."/>
            <person name="Araus A.J."/>
            <person name="Petzold A."/>
            <person name="Susuki M."/>
            <person name="Suzuki K.-i.T."/>
            <person name="Hayashi T."/>
            <person name="Toyoda A."/>
            <person name="Oliveira C."/>
            <person name="Osipova E."/>
            <person name="Leigh N.D."/>
            <person name="Simon A."/>
            <person name="Yun M.H."/>
        </authorList>
    </citation>
    <scope>NUCLEOTIDE SEQUENCE</scope>
    <source>
        <strain evidence="2">20211129_DDA</strain>
        <tissue evidence="2">Liver</tissue>
    </source>
</reference>
<evidence type="ECO:0000313" key="3">
    <source>
        <dbReference type="Proteomes" id="UP001066276"/>
    </source>
</evidence>
<sequence length="102" mass="11567">MPAQSIVRSRATNRWLNDTGTLSHRRRRRRKKSPPLAKRVVVRTGGPLDLKSWELEREEARALVEFVTCAGSLNESAERQSGALRSQTETEQWSTANTDCSE</sequence>
<dbReference type="EMBL" id="JANPWB010000016">
    <property type="protein sequence ID" value="KAJ1081856.1"/>
    <property type="molecule type" value="Genomic_DNA"/>
</dbReference>
<accession>A0AAV7KR23</accession>
<dbReference type="AlphaFoldDB" id="A0AAV7KR23"/>
<name>A0AAV7KR23_PLEWA</name>